<dbReference type="CDD" id="cd07344">
    <property type="entry name" value="M48_yhfN_like"/>
    <property type="match status" value="1"/>
</dbReference>
<keyword evidence="4" id="KW-1185">Reference proteome</keyword>
<comment type="caution">
    <text evidence="3">The sequence shown here is derived from an EMBL/GenBank/DDBJ whole genome shotgun (WGS) entry which is preliminary data.</text>
</comment>
<dbReference type="EMBL" id="ACYG01000017">
    <property type="protein sequence ID" value="EEV18362.1"/>
    <property type="molecule type" value="Genomic_DNA"/>
</dbReference>
<evidence type="ECO:0000256" key="1">
    <source>
        <dbReference type="SAM" id="MobiDB-lite"/>
    </source>
</evidence>
<feature type="domain" description="YgjP-like metallopeptidase" evidence="2">
    <location>
        <begin position="23"/>
        <end position="89"/>
    </location>
</feature>
<dbReference type="InterPro" id="IPR002725">
    <property type="entry name" value="YgjP-like_metallopeptidase"/>
</dbReference>
<dbReference type="AlphaFoldDB" id="C8PFQ0"/>
<dbReference type="Pfam" id="PF01863">
    <property type="entry name" value="YgjP-like"/>
    <property type="match status" value="2"/>
</dbReference>
<feature type="domain" description="YgjP-like metallopeptidase" evidence="2">
    <location>
        <begin position="394"/>
        <end position="492"/>
    </location>
</feature>
<dbReference type="PANTHER" id="PTHR30399:SF1">
    <property type="entry name" value="UTP PYROPHOSPHATASE"/>
    <property type="match status" value="1"/>
</dbReference>
<feature type="region of interest" description="Disordered" evidence="1">
    <location>
        <begin position="132"/>
        <end position="188"/>
    </location>
</feature>
<dbReference type="Proteomes" id="UP000005709">
    <property type="component" value="Unassembled WGS sequence"/>
</dbReference>
<dbReference type="Gene3D" id="3.30.2010.10">
    <property type="entry name" value="Metalloproteases ('zincins'), catalytic domain"/>
    <property type="match status" value="1"/>
</dbReference>
<accession>C8PFQ0</accession>
<name>C8PFQ0_9BACT</name>
<dbReference type="InterPro" id="IPR053136">
    <property type="entry name" value="UTP_pyrophosphatase-like"/>
</dbReference>
<reference evidence="3 4" key="1">
    <citation type="submission" date="2009-07" db="EMBL/GenBank/DDBJ databases">
        <authorList>
            <person name="Madupu R."/>
            <person name="Sebastian Y."/>
            <person name="Durkin A.S."/>
            <person name="Torralba M."/>
            <person name="Methe B."/>
            <person name="Sutton G.G."/>
            <person name="Strausberg R.L."/>
            <person name="Nelson K.E."/>
        </authorList>
    </citation>
    <scope>NUCLEOTIDE SEQUENCE [LARGE SCALE GENOMIC DNA]</scope>
    <source>
        <strain evidence="3 4">RM3268</strain>
    </source>
</reference>
<feature type="compositionally biased region" description="Gly residues" evidence="1">
    <location>
        <begin position="133"/>
        <end position="144"/>
    </location>
</feature>
<evidence type="ECO:0000259" key="2">
    <source>
        <dbReference type="Pfam" id="PF01863"/>
    </source>
</evidence>
<gene>
    <name evidence="3" type="ORF">CAMGR0001_0694</name>
</gene>
<feature type="compositionally biased region" description="Gly residues" evidence="1">
    <location>
        <begin position="151"/>
        <end position="164"/>
    </location>
</feature>
<evidence type="ECO:0000313" key="4">
    <source>
        <dbReference type="Proteomes" id="UP000005709"/>
    </source>
</evidence>
<evidence type="ECO:0000313" key="3">
    <source>
        <dbReference type="EMBL" id="EEV18362.1"/>
    </source>
</evidence>
<organism evidence="3 4">
    <name type="scientific">Campylobacter gracilis RM3268</name>
    <dbReference type="NCBI Taxonomy" id="553220"/>
    <lineage>
        <taxon>Bacteria</taxon>
        <taxon>Pseudomonadati</taxon>
        <taxon>Campylobacterota</taxon>
        <taxon>Epsilonproteobacteria</taxon>
        <taxon>Campylobacterales</taxon>
        <taxon>Campylobacteraceae</taxon>
        <taxon>Campylobacter</taxon>
    </lineage>
</organism>
<dbReference type="OrthoDB" id="5321643at2"/>
<sequence length="498" mass="53797">MAEQKVSLNLLGLPISLRFKRMKYARIRISKDCEISVSVPRSYTAAQAKDFILKHESWIRQTLERLRSKLLASDQVRILGKIYKLKFSREVGLGTNCGANESLGDSGVRDCVDDGASSGAGGVNSAHLQSGAGISGSGVNGGDMRGSANNGTGGMNDGAGGGAGSEISKFHSGGRISQSDTASEDFKFNLPGDAAQGLAQQSKMRQSGGFIDTAAQNGAADADLEFNLAREDASLESSENLKFNPNALGARGQNLNRGGAQNLAGDGFFKSSRIQTEALEQNGDGPVDTAAQNVFEQSRNEILKFHLGGRVPQSNDASKFNSTSSGEILKFKPIAGEGISKSASENAPQNVAQSAQAAERDEPDFTIKNFIRSSKFKDKIFMSRDVILCESEGEFAAFKKAFALEIYLRYIAKLSPQIGRKIARVRVRKMQTRWGSCNHAKGYLNFSLSLIERDPRFVEYVVLHELAHLIHANHGADFYALIAQIMPDFRARIKLGKG</sequence>
<dbReference type="eggNOG" id="COG1451">
    <property type="taxonomic scope" value="Bacteria"/>
</dbReference>
<proteinExistence type="predicted"/>
<dbReference type="PANTHER" id="PTHR30399">
    <property type="entry name" value="UNCHARACTERIZED PROTEIN YGJP"/>
    <property type="match status" value="1"/>
</dbReference>
<dbReference type="STRING" id="824.CGRAC_1576"/>
<protein>
    <recommendedName>
        <fullName evidence="2">YgjP-like metallopeptidase domain-containing protein</fullName>
    </recommendedName>
</protein>
<dbReference type="RefSeq" id="WP_005870138.1">
    <property type="nucleotide sequence ID" value="NZ_ACYG01000017.1"/>
</dbReference>